<keyword evidence="2" id="KW-1185">Reference proteome</keyword>
<dbReference type="Proteomes" id="UP001152795">
    <property type="component" value="Unassembled WGS sequence"/>
</dbReference>
<name>A0A7D9JY80_PARCT</name>
<dbReference type="SUPFAM" id="SSF69989">
    <property type="entry name" value="C-terminal domain of PLC-beta"/>
    <property type="match status" value="1"/>
</dbReference>
<sequence length="180" mass="21150">MRLIKQLVVNCCNEGCSWQGCLSSLLQGHQNNCNFSIRRGDDLDKKVEQLVQTLETQLMLKISTLEIKHQQDIKELKLKHEQDIKELKLKVISTYEEDIKELELKVISTYEEDIKELKLKLQQSENRLQLLEEKEKELCEKEKQAAVCCTSIFCNVIFCYDEQELTAERFILCYETRAQS</sequence>
<evidence type="ECO:0000313" key="1">
    <source>
        <dbReference type="EMBL" id="CAB4037172.1"/>
    </source>
</evidence>
<organism evidence="1 2">
    <name type="scientific">Paramuricea clavata</name>
    <name type="common">Red gorgonian</name>
    <name type="synonym">Violescent sea-whip</name>
    <dbReference type="NCBI Taxonomy" id="317549"/>
    <lineage>
        <taxon>Eukaryota</taxon>
        <taxon>Metazoa</taxon>
        <taxon>Cnidaria</taxon>
        <taxon>Anthozoa</taxon>
        <taxon>Octocorallia</taxon>
        <taxon>Malacalcyonacea</taxon>
        <taxon>Plexauridae</taxon>
        <taxon>Paramuricea</taxon>
    </lineage>
</organism>
<dbReference type="EMBL" id="CACRXK020022804">
    <property type="protein sequence ID" value="CAB4037172.1"/>
    <property type="molecule type" value="Genomic_DNA"/>
</dbReference>
<comment type="caution">
    <text evidence="1">The sequence shown here is derived from an EMBL/GenBank/DDBJ whole genome shotgun (WGS) entry which is preliminary data.</text>
</comment>
<proteinExistence type="predicted"/>
<accession>A0A7D9JY80</accession>
<gene>
    <name evidence="1" type="ORF">PACLA_8A073100</name>
</gene>
<reference evidence="1" key="1">
    <citation type="submission" date="2020-04" db="EMBL/GenBank/DDBJ databases">
        <authorList>
            <person name="Alioto T."/>
            <person name="Alioto T."/>
            <person name="Gomez Garrido J."/>
        </authorList>
    </citation>
    <scope>NUCLEOTIDE SEQUENCE</scope>
    <source>
        <strain evidence="1">A484AB</strain>
    </source>
</reference>
<dbReference type="AlphaFoldDB" id="A0A7D9JY80"/>
<evidence type="ECO:0000313" key="2">
    <source>
        <dbReference type="Proteomes" id="UP001152795"/>
    </source>
</evidence>
<protein>
    <submittedName>
        <fullName evidence="1">Uncharacterized protein</fullName>
    </submittedName>
</protein>